<evidence type="ECO:0000256" key="4">
    <source>
        <dbReference type="ARBA" id="ARBA00022737"/>
    </source>
</evidence>
<keyword evidence="3" id="KW-0646">Protease inhibitor</keyword>
<dbReference type="CDD" id="cd00109">
    <property type="entry name" value="Kunitz-type"/>
    <property type="match status" value="1"/>
</dbReference>
<evidence type="ECO:0000256" key="5">
    <source>
        <dbReference type="ARBA" id="ARBA00022900"/>
    </source>
</evidence>
<dbReference type="InterPro" id="IPR050098">
    <property type="entry name" value="TFPI/VKTCI-like"/>
</dbReference>
<name>A0A0K8R9S0_IXORI</name>
<evidence type="ECO:0000256" key="1">
    <source>
        <dbReference type="ARBA" id="ARBA00004613"/>
    </source>
</evidence>
<dbReference type="SUPFAM" id="SSF57362">
    <property type="entry name" value="BPTI-like"/>
    <property type="match status" value="1"/>
</dbReference>
<feature type="domain" description="BPTI/Kunitz inhibitor" evidence="8">
    <location>
        <begin position="144"/>
        <end position="194"/>
    </location>
</feature>
<dbReference type="EMBL" id="GADI01006604">
    <property type="protein sequence ID" value="JAA67204.1"/>
    <property type="molecule type" value="mRNA"/>
</dbReference>
<reference evidence="9" key="1">
    <citation type="submission" date="2012-12" db="EMBL/GenBank/DDBJ databases">
        <title>Identification and characterization of a phenylalanine ammonia-lyase gene family in Isatis indigotica Fort.</title>
        <authorList>
            <person name="Liu Q."/>
            <person name="Chen J."/>
            <person name="Zhou X."/>
            <person name="Di P."/>
            <person name="Xiao Y."/>
            <person name="Xuan H."/>
            <person name="Zhang L."/>
            <person name="Chen W."/>
        </authorList>
    </citation>
    <scope>NUCLEOTIDE SEQUENCE</scope>
    <source>
        <tissue evidence="9">Salivary gland</tissue>
    </source>
</reference>
<evidence type="ECO:0000259" key="8">
    <source>
        <dbReference type="PROSITE" id="PS50279"/>
    </source>
</evidence>
<feature type="signal peptide" evidence="7">
    <location>
        <begin position="1"/>
        <end position="21"/>
    </location>
</feature>
<evidence type="ECO:0000256" key="6">
    <source>
        <dbReference type="ARBA" id="ARBA00023157"/>
    </source>
</evidence>
<dbReference type="PROSITE" id="PS00280">
    <property type="entry name" value="BPTI_KUNITZ_1"/>
    <property type="match status" value="1"/>
</dbReference>
<keyword evidence="2" id="KW-0964">Secreted</keyword>
<protein>
    <submittedName>
        <fullName evidence="9">Putative salivary kunitz domain protein</fullName>
    </submittedName>
</protein>
<keyword evidence="6" id="KW-1015">Disulfide bond</keyword>
<dbReference type="PRINTS" id="PR00759">
    <property type="entry name" value="BASICPTASE"/>
</dbReference>
<dbReference type="AlphaFoldDB" id="A0A0K8R9S0"/>
<accession>A0A0K8R9S0</accession>
<dbReference type="GO" id="GO:0005615">
    <property type="term" value="C:extracellular space"/>
    <property type="evidence" value="ECO:0007669"/>
    <property type="project" value="TreeGrafter"/>
</dbReference>
<dbReference type="InterPro" id="IPR020901">
    <property type="entry name" value="Prtase_inh_Kunz-CS"/>
</dbReference>
<keyword evidence="4" id="KW-0677">Repeat</keyword>
<dbReference type="InterPro" id="IPR002223">
    <property type="entry name" value="Kunitz_BPTI"/>
</dbReference>
<dbReference type="PANTHER" id="PTHR10083">
    <property type="entry name" value="KUNITZ-TYPE PROTEASE INHIBITOR-RELATED"/>
    <property type="match status" value="1"/>
</dbReference>
<evidence type="ECO:0000256" key="3">
    <source>
        <dbReference type="ARBA" id="ARBA00022690"/>
    </source>
</evidence>
<dbReference type="GO" id="GO:0004867">
    <property type="term" value="F:serine-type endopeptidase inhibitor activity"/>
    <property type="evidence" value="ECO:0007669"/>
    <property type="project" value="UniProtKB-KW"/>
</dbReference>
<evidence type="ECO:0000256" key="7">
    <source>
        <dbReference type="SAM" id="SignalP"/>
    </source>
</evidence>
<dbReference type="InterPro" id="IPR036880">
    <property type="entry name" value="Kunitz_BPTI_sf"/>
</dbReference>
<sequence length="210" mass="23673">MLWFLPLVLGALGTITDAGAAFPSTREPTFYPMYYLRTSPKGRNRVCVPAPKNVKCTQHDIYPNKSLCELRCQHGSRKGANLKVHQEGFVESKATGQLDRYYYDKSDKKCKKVPANTECTPHRLYFGLKSCESHCNDTSRKNICKMLPETGRCRANLRKFYYDSKEKTCKPFTWGGCGGNENKFETKSACQRSCQVLTGRSATLSLGLQA</sequence>
<keyword evidence="7" id="KW-0732">Signal</keyword>
<dbReference type="Pfam" id="PF00014">
    <property type="entry name" value="Kunitz_BPTI"/>
    <property type="match status" value="1"/>
</dbReference>
<dbReference type="Gene3D" id="4.10.410.10">
    <property type="entry name" value="Pancreatic trypsin inhibitor Kunitz domain"/>
    <property type="match status" value="1"/>
</dbReference>
<keyword evidence="5" id="KW-0722">Serine protease inhibitor</keyword>
<dbReference type="SMART" id="SM00131">
    <property type="entry name" value="KU"/>
    <property type="match status" value="1"/>
</dbReference>
<dbReference type="PANTHER" id="PTHR10083:SF380">
    <property type="entry name" value="COLOSTRUM TRYPSIN INHIBITOR"/>
    <property type="match status" value="1"/>
</dbReference>
<evidence type="ECO:0000256" key="2">
    <source>
        <dbReference type="ARBA" id="ARBA00022525"/>
    </source>
</evidence>
<comment type="subcellular location">
    <subcellularLocation>
        <location evidence="1">Secreted</location>
    </subcellularLocation>
</comment>
<dbReference type="PROSITE" id="PS50279">
    <property type="entry name" value="BPTI_KUNITZ_2"/>
    <property type="match status" value="1"/>
</dbReference>
<evidence type="ECO:0000313" key="9">
    <source>
        <dbReference type="EMBL" id="JAA67204.1"/>
    </source>
</evidence>
<organism evidence="9">
    <name type="scientific">Ixodes ricinus</name>
    <name type="common">Common tick</name>
    <name type="synonym">Acarus ricinus</name>
    <dbReference type="NCBI Taxonomy" id="34613"/>
    <lineage>
        <taxon>Eukaryota</taxon>
        <taxon>Metazoa</taxon>
        <taxon>Ecdysozoa</taxon>
        <taxon>Arthropoda</taxon>
        <taxon>Chelicerata</taxon>
        <taxon>Arachnida</taxon>
        <taxon>Acari</taxon>
        <taxon>Parasitiformes</taxon>
        <taxon>Ixodida</taxon>
        <taxon>Ixodoidea</taxon>
        <taxon>Ixodidae</taxon>
        <taxon>Ixodinae</taxon>
        <taxon>Ixodes</taxon>
    </lineage>
</organism>
<feature type="chain" id="PRO_5005516967" evidence="7">
    <location>
        <begin position="22"/>
        <end position="210"/>
    </location>
</feature>
<proteinExistence type="evidence at transcript level"/>
<dbReference type="FunFam" id="4.10.410.10:FF:000020">
    <property type="entry name" value="Collagen, type VI, alpha 3"/>
    <property type="match status" value="1"/>
</dbReference>